<feature type="compositionally biased region" description="Basic and acidic residues" evidence="1">
    <location>
        <begin position="15"/>
        <end position="26"/>
    </location>
</feature>
<sequence>MTDETATGPDELDDDGYRGEVELGDGERSVRVGAELRGAVEPISGSYRWYGRLAADPAVTELATSRARNLTLTTPYGSVTTTLTDVDPWGRYRVGGAGTPPFPASTTPQG</sequence>
<accession>A0A7R7HW70</accession>
<evidence type="ECO:0000256" key="1">
    <source>
        <dbReference type="SAM" id="MobiDB-lite"/>
    </source>
</evidence>
<name>A0A7R7HW70_9ACTN</name>
<protein>
    <submittedName>
        <fullName evidence="3">DUF4873 domain-containing protein</fullName>
    </submittedName>
</protein>
<dbReference type="AlphaFoldDB" id="A0A7R7HW70"/>
<evidence type="ECO:0000259" key="2">
    <source>
        <dbReference type="Pfam" id="PF16170"/>
    </source>
</evidence>
<evidence type="ECO:0000313" key="4">
    <source>
        <dbReference type="Proteomes" id="UP000611640"/>
    </source>
</evidence>
<dbReference type="RefSeq" id="WP_203960662.1">
    <property type="nucleotide sequence ID" value="NZ_AP023355.1"/>
</dbReference>
<dbReference type="Pfam" id="PF16170">
    <property type="entry name" value="DUF4873"/>
    <property type="match status" value="1"/>
</dbReference>
<feature type="region of interest" description="Disordered" evidence="1">
    <location>
        <begin position="1"/>
        <end position="26"/>
    </location>
</feature>
<reference evidence="3 4" key="1">
    <citation type="submission" date="2020-08" db="EMBL/GenBank/DDBJ databases">
        <title>Whole genome shotgun sequence of Actinocatenispora thailandica NBRC 105041.</title>
        <authorList>
            <person name="Komaki H."/>
            <person name="Tamura T."/>
        </authorList>
    </citation>
    <scope>NUCLEOTIDE SEQUENCE [LARGE SCALE GENOMIC DNA]</scope>
    <source>
        <strain evidence="3 4">NBRC 105041</strain>
    </source>
</reference>
<dbReference type="EMBL" id="AP023355">
    <property type="protein sequence ID" value="BCJ33833.1"/>
    <property type="molecule type" value="Genomic_DNA"/>
</dbReference>
<dbReference type="KEGG" id="atl:Athai_13360"/>
<proteinExistence type="predicted"/>
<gene>
    <name evidence="3" type="ORF">Athai_13360</name>
</gene>
<organism evidence="3 4">
    <name type="scientific">Actinocatenispora thailandica</name>
    <dbReference type="NCBI Taxonomy" id="227318"/>
    <lineage>
        <taxon>Bacteria</taxon>
        <taxon>Bacillati</taxon>
        <taxon>Actinomycetota</taxon>
        <taxon>Actinomycetes</taxon>
        <taxon>Micromonosporales</taxon>
        <taxon>Micromonosporaceae</taxon>
        <taxon>Actinocatenispora</taxon>
    </lineage>
</organism>
<feature type="domain" description="DUF4873" evidence="2">
    <location>
        <begin position="14"/>
        <end position="103"/>
    </location>
</feature>
<dbReference type="InterPro" id="IPR032371">
    <property type="entry name" value="DUF4873"/>
</dbReference>
<evidence type="ECO:0000313" key="3">
    <source>
        <dbReference type="EMBL" id="BCJ33833.1"/>
    </source>
</evidence>
<keyword evidence="4" id="KW-1185">Reference proteome</keyword>
<dbReference type="Proteomes" id="UP000611640">
    <property type="component" value="Chromosome"/>
</dbReference>